<accession>A0A7T0BZ41</accession>
<name>A0A7T0BZ41_9BACT</name>
<dbReference type="InterPro" id="IPR001296">
    <property type="entry name" value="Glyco_trans_1"/>
</dbReference>
<dbReference type="Pfam" id="PF13439">
    <property type="entry name" value="Glyco_transf_4"/>
    <property type="match status" value="1"/>
</dbReference>
<evidence type="ECO:0000313" key="3">
    <source>
        <dbReference type="EMBL" id="QPJ63596.1"/>
    </source>
</evidence>
<dbReference type="Gene3D" id="3.40.50.2000">
    <property type="entry name" value="Glycogen Phosphorylase B"/>
    <property type="match status" value="2"/>
</dbReference>
<keyword evidence="3" id="KW-0808">Transferase</keyword>
<sequence>MRILLTANGSPWTRNKGGGTLAVHHLATAFSRRGHEVTVLYGRRPKDPHPPGLSYSVEWAKFYQVATINLNIFSFGKKIKRLIETGSFDLVHGNAEEALFAPTHCRKAKIPFFYTSHANFLPSEGLLQSIGRPLRLLKSVNTHLERATAQSADLVFTFSEFSKNLVVEALDALSPGKVKVVSPGVSSEWYEVKREKGQKKQLILWGRMADQKGIPELLQAFKIVREYFSDIKLLLVGEGALREEYMSKALRLGISEAVSFEGWKDEATIRKMASESLAGVFPSRIESFGLAIAEAMATGLPVIATRVGALPEFIINGKTGNLVAPGNIEELAAKLIECISDPDRMEMFGAAAKIDIRKKFCWDNTAEIIENEYDRIIKKRLEPGRR</sequence>
<proteinExistence type="predicted"/>
<dbReference type="CDD" id="cd03801">
    <property type="entry name" value="GT4_PimA-like"/>
    <property type="match status" value="1"/>
</dbReference>
<evidence type="ECO:0000313" key="4">
    <source>
        <dbReference type="Proteomes" id="UP000594688"/>
    </source>
</evidence>
<dbReference type="AlphaFoldDB" id="A0A7T0BZ41"/>
<dbReference type="PANTHER" id="PTHR45947:SF3">
    <property type="entry name" value="SULFOQUINOVOSYL TRANSFERASE SQD2"/>
    <property type="match status" value="1"/>
</dbReference>
<evidence type="ECO:0000259" key="1">
    <source>
        <dbReference type="Pfam" id="PF00534"/>
    </source>
</evidence>
<organism evidence="3 4">
    <name type="scientific">Candidatus Nitronauta litoralis</name>
    <dbReference type="NCBI Taxonomy" id="2705533"/>
    <lineage>
        <taxon>Bacteria</taxon>
        <taxon>Pseudomonadati</taxon>
        <taxon>Nitrospinota/Tectimicrobiota group</taxon>
        <taxon>Nitrospinota</taxon>
        <taxon>Nitrospinia</taxon>
        <taxon>Nitrospinales</taxon>
        <taxon>Nitrospinaceae</taxon>
        <taxon>Candidatus Nitronauta</taxon>
    </lineage>
</organism>
<dbReference type="GO" id="GO:0016757">
    <property type="term" value="F:glycosyltransferase activity"/>
    <property type="evidence" value="ECO:0007669"/>
    <property type="project" value="InterPro"/>
</dbReference>
<gene>
    <name evidence="3" type="ORF">G3M70_17615</name>
</gene>
<dbReference type="Pfam" id="PF00534">
    <property type="entry name" value="Glycos_transf_1"/>
    <property type="match status" value="1"/>
</dbReference>
<reference evidence="3 4" key="1">
    <citation type="submission" date="2020-02" db="EMBL/GenBank/DDBJ databases">
        <title>Genomic and physiological characterization of two novel Nitrospinaceae genera.</title>
        <authorList>
            <person name="Mueller A.J."/>
            <person name="Jung M.-Y."/>
            <person name="Strachan C.R."/>
            <person name="Herbold C.W."/>
            <person name="Kirkegaard R.H."/>
            <person name="Daims H."/>
        </authorList>
    </citation>
    <scope>NUCLEOTIDE SEQUENCE [LARGE SCALE GENOMIC DNA]</scope>
    <source>
        <strain evidence="3">EB</strain>
    </source>
</reference>
<dbReference type="EMBL" id="CP048685">
    <property type="protein sequence ID" value="QPJ63596.1"/>
    <property type="molecule type" value="Genomic_DNA"/>
</dbReference>
<dbReference type="InterPro" id="IPR028098">
    <property type="entry name" value="Glyco_trans_4-like_N"/>
</dbReference>
<feature type="domain" description="Glycosyl transferase family 1" evidence="1">
    <location>
        <begin position="189"/>
        <end position="353"/>
    </location>
</feature>
<evidence type="ECO:0000259" key="2">
    <source>
        <dbReference type="Pfam" id="PF13439"/>
    </source>
</evidence>
<dbReference type="PANTHER" id="PTHR45947">
    <property type="entry name" value="SULFOQUINOVOSYL TRANSFERASE SQD2"/>
    <property type="match status" value="1"/>
</dbReference>
<dbReference type="InterPro" id="IPR050194">
    <property type="entry name" value="Glycosyltransferase_grp1"/>
</dbReference>
<protein>
    <submittedName>
        <fullName evidence="3">Glycosyltransferase family 4 protein</fullName>
    </submittedName>
</protein>
<dbReference type="KEGG" id="nli:G3M70_17615"/>
<feature type="domain" description="Glycosyltransferase subfamily 4-like N-terminal" evidence="2">
    <location>
        <begin position="17"/>
        <end position="188"/>
    </location>
</feature>
<dbReference type="Proteomes" id="UP000594688">
    <property type="component" value="Chromosome"/>
</dbReference>
<dbReference type="SUPFAM" id="SSF53756">
    <property type="entry name" value="UDP-Glycosyltransferase/glycogen phosphorylase"/>
    <property type="match status" value="1"/>
</dbReference>